<feature type="transmembrane region" description="Helical" evidence="2">
    <location>
        <begin position="359"/>
        <end position="382"/>
    </location>
</feature>
<protein>
    <submittedName>
        <fullName evidence="4">Adenylate/guanylate cyclase domain-containing protein</fullName>
    </submittedName>
</protein>
<dbReference type="PROSITE" id="PS50125">
    <property type="entry name" value="GUANYLATE_CYCLASE_2"/>
    <property type="match status" value="1"/>
</dbReference>
<feature type="transmembrane region" description="Helical" evidence="2">
    <location>
        <begin position="388"/>
        <end position="409"/>
    </location>
</feature>
<keyword evidence="2" id="KW-1133">Transmembrane helix</keyword>
<dbReference type="EMBL" id="JAZAQF010000081">
    <property type="protein sequence ID" value="MFG3818748.1"/>
    <property type="molecule type" value="Genomic_DNA"/>
</dbReference>
<dbReference type="CDD" id="cd07302">
    <property type="entry name" value="CHD"/>
    <property type="match status" value="1"/>
</dbReference>
<accession>A0ABW7CFC1</accession>
<evidence type="ECO:0000313" key="5">
    <source>
        <dbReference type="Proteomes" id="UP001604335"/>
    </source>
</evidence>
<dbReference type="Gene3D" id="3.30.70.1230">
    <property type="entry name" value="Nucleotide cyclase"/>
    <property type="match status" value="1"/>
</dbReference>
<keyword evidence="5" id="KW-1185">Reference proteome</keyword>
<dbReference type="Proteomes" id="UP001604335">
    <property type="component" value="Unassembled WGS sequence"/>
</dbReference>
<gene>
    <name evidence="4" type="ORF">VPK24_13955</name>
</gene>
<reference evidence="5" key="1">
    <citation type="journal article" date="2024" name="Algal Res.">
        <title>Biochemical, toxicological and genomic investigation of a high-biomass producing Limnothrix strain isolated from Italian shallow drinking water reservoir.</title>
        <authorList>
            <person name="Simonazzi M."/>
            <person name="Shishido T.K."/>
            <person name="Delbaje E."/>
            <person name="Wahlsten M."/>
            <person name="Fewer D.P."/>
            <person name="Sivonen K."/>
            <person name="Pezzolesi L."/>
            <person name="Pistocchi R."/>
        </authorList>
    </citation>
    <scope>NUCLEOTIDE SEQUENCE [LARGE SCALE GENOMIC DNA]</scope>
    <source>
        <strain evidence="5">LRLZ20PSL1</strain>
    </source>
</reference>
<evidence type="ECO:0000259" key="3">
    <source>
        <dbReference type="PROSITE" id="PS50125"/>
    </source>
</evidence>
<name>A0ABW7CFC1_9CYAN</name>
<dbReference type="InterPro" id="IPR029787">
    <property type="entry name" value="Nucleotide_cyclase"/>
</dbReference>
<dbReference type="InterPro" id="IPR007890">
    <property type="entry name" value="CHASE2"/>
</dbReference>
<dbReference type="InterPro" id="IPR050697">
    <property type="entry name" value="Adenylyl/Guanylyl_Cyclase_3/4"/>
</dbReference>
<keyword evidence="2" id="KW-0812">Transmembrane</keyword>
<evidence type="ECO:0000313" key="4">
    <source>
        <dbReference type="EMBL" id="MFG3818748.1"/>
    </source>
</evidence>
<feature type="domain" description="Guanylate cyclase" evidence="3">
    <location>
        <begin position="448"/>
        <end position="580"/>
    </location>
</feature>
<organism evidence="4 5">
    <name type="scientific">Limnothrix redekei LRLZ20PSL1</name>
    <dbReference type="NCBI Taxonomy" id="3112953"/>
    <lineage>
        <taxon>Bacteria</taxon>
        <taxon>Bacillati</taxon>
        <taxon>Cyanobacteriota</taxon>
        <taxon>Cyanophyceae</taxon>
        <taxon>Pseudanabaenales</taxon>
        <taxon>Pseudanabaenaceae</taxon>
        <taxon>Limnothrix</taxon>
    </lineage>
</organism>
<dbReference type="Pfam" id="PF05226">
    <property type="entry name" value="CHASE2"/>
    <property type="match status" value="1"/>
</dbReference>
<sequence length="778" mass="84805">MKSWAKMLKRWVWRWRGVLLAVPTATGFVLGMREVGLLQGLEWLAYDQMLQARPAEAPDRRVAIVGITDADLQRFGTTTLPDGVYAQAIERLKAMGPRAIGLDIYRDLPQEPGHANLVRLFNNTDYLVGIAKVRGETAADRVAAPPALAAKGQVGTNDFVVDADGKVRRVLIDTQDTENNKIYGLGLYLALLYLYPENVAPEAVAAEPGAFQLKNAIFRRFRSHDGGYIRANDAGNQLLLNYRGGSGSFEIVSLRDLVDGKLPTNWARDRVVLIGNISESGRDLFLTPYSGKPLELPQRMAGVEIHAHFTSEVIAAALDNRPLLTTWQEPIEWLWIVGWAAVGSTLAWLLRLPDSRRWIAIWGIGGSGSLVLLLWGICQGAMIQGLWIPFVPPLLSWLVGATMVALYLARTAGQIRNTFGRYLNNEVVANLLEDPEGLKMGGERRKITILTSDLRGFTATAERLPPERVIEIINLYLEAMADAITDFQGTIDEFMGDGILVLFGAPTTRSDDGKRAIACAIAMQQAMGGVNAKMREMGYQPLEMGIGINTGEVVVGNIGSYKRAKYGVVGAQVNLTYRIESYTIGGQILITESALEEAGGSDYVKIAATQQVQPKGVPEPITIYDVGGVGVPYHLTLERAQETYYPIAPLQFTAQPLDGKHVSSQAWAVALVELSTKGGWLKIQGAINPASNAPAPNPQALTKPLTNLKLNLTEASAPDTLPPGSENREVYVKVLPSPDRPNHVLVQFTSKSPALGQWLQSLGDRAQAATSESETQLQ</sequence>
<dbReference type="SMART" id="SM00044">
    <property type="entry name" value="CYCc"/>
    <property type="match status" value="1"/>
</dbReference>
<evidence type="ECO:0000256" key="2">
    <source>
        <dbReference type="SAM" id="Phobius"/>
    </source>
</evidence>
<evidence type="ECO:0000256" key="1">
    <source>
        <dbReference type="ARBA" id="ARBA00005381"/>
    </source>
</evidence>
<proteinExistence type="inferred from homology"/>
<dbReference type="SUPFAM" id="SSF55073">
    <property type="entry name" value="Nucleotide cyclase"/>
    <property type="match status" value="1"/>
</dbReference>
<dbReference type="InterPro" id="IPR001054">
    <property type="entry name" value="A/G_cyclase"/>
</dbReference>
<dbReference type="PANTHER" id="PTHR43081:SF1">
    <property type="entry name" value="ADENYLATE CYCLASE, TERMINAL-DIFFERENTIATION SPECIFIC"/>
    <property type="match status" value="1"/>
</dbReference>
<dbReference type="RefSeq" id="WP_393014271.1">
    <property type="nucleotide sequence ID" value="NZ_JAZAQF010000081.1"/>
</dbReference>
<dbReference type="Pfam" id="PF00211">
    <property type="entry name" value="Guanylate_cyc"/>
    <property type="match status" value="1"/>
</dbReference>
<feature type="transmembrane region" description="Helical" evidence="2">
    <location>
        <begin position="333"/>
        <end position="352"/>
    </location>
</feature>
<keyword evidence="2" id="KW-0472">Membrane</keyword>
<comment type="similarity">
    <text evidence="1">Belongs to the adenylyl cyclase class-3 family.</text>
</comment>
<comment type="caution">
    <text evidence="4">The sequence shown here is derived from an EMBL/GenBank/DDBJ whole genome shotgun (WGS) entry which is preliminary data.</text>
</comment>
<dbReference type="SMART" id="SM01080">
    <property type="entry name" value="CHASE2"/>
    <property type="match status" value="1"/>
</dbReference>
<dbReference type="PANTHER" id="PTHR43081">
    <property type="entry name" value="ADENYLATE CYCLASE, TERMINAL-DIFFERENTIATION SPECIFIC-RELATED"/>
    <property type="match status" value="1"/>
</dbReference>